<gene>
    <name evidence="7" type="ORF">g.43191</name>
</gene>
<evidence type="ECO:0000256" key="1">
    <source>
        <dbReference type="ARBA" id="ARBA00004123"/>
    </source>
</evidence>
<dbReference type="Pfam" id="PF01429">
    <property type="entry name" value="MBD"/>
    <property type="match status" value="1"/>
</dbReference>
<dbReference type="InterPro" id="IPR016177">
    <property type="entry name" value="DNA-bd_dom_sf"/>
</dbReference>
<keyword evidence="5" id="KW-0539">Nucleus</keyword>
<name>A0A1B6LTU7_9HEMI</name>
<keyword evidence="4" id="KW-0804">Transcription</keyword>
<dbReference type="Gene3D" id="3.30.890.10">
    <property type="entry name" value="Methyl-cpg-binding Protein 2, Chain A"/>
    <property type="match status" value="1"/>
</dbReference>
<evidence type="ECO:0000256" key="5">
    <source>
        <dbReference type="ARBA" id="ARBA00023242"/>
    </source>
</evidence>
<keyword evidence="3" id="KW-0238">DNA-binding</keyword>
<evidence type="ECO:0000256" key="2">
    <source>
        <dbReference type="ARBA" id="ARBA00023015"/>
    </source>
</evidence>
<sequence>MDFFNDTNVPKGWQRSEVKRKNGVSKGKIDIQFTSPKGKLFRSKKELWKYINEKKLSLDINNFNFSTKSKNNTSFSQSNRDAQTDVVLTDDTRKHLAANSSVMEKILISSQDASTQSPDSGLGLSFSILGNDWVMDDTIQYNKYIFKYLLINQ</sequence>
<dbReference type="PROSITE" id="PS50982">
    <property type="entry name" value="MBD"/>
    <property type="match status" value="1"/>
</dbReference>
<keyword evidence="2" id="KW-0805">Transcription regulation</keyword>
<proteinExistence type="predicted"/>
<dbReference type="AlphaFoldDB" id="A0A1B6LTU7"/>
<dbReference type="SMART" id="SM00391">
    <property type="entry name" value="MBD"/>
    <property type="match status" value="1"/>
</dbReference>
<accession>A0A1B6LTU7</accession>
<dbReference type="PANTHER" id="PTHR12396">
    <property type="entry name" value="METHYL-CPG BINDING PROTEIN, MBD"/>
    <property type="match status" value="1"/>
</dbReference>
<dbReference type="EMBL" id="GEBQ01012859">
    <property type="protein sequence ID" value="JAT27118.1"/>
    <property type="molecule type" value="Transcribed_RNA"/>
</dbReference>
<organism evidence="7">
    <name type="scientific">Graphocephala atropunctata</name>
    <dbReference type="NCBI Taxonomy" id="36148"/>
    <lineage>
        <taxon>Eukaryota</taxon>
        <taxon>Metazoa</taxon>
        <taxon>Ecdysozoa</taxon>
        <taxon>Arthropoda</taxon>
        <taxon>Hexapoda</taxon>
        <taxon>Insecta</taxon>
        <taxon>Pterygota</taxon>
        <taxon>Neoptera</taxon>
        <taxon>Paraneoptera</taxon>
        <taxon>Hemiptera</taxon>
        <taxon>Auchenorrhyncha</taxon>
        <taxon>Membracoidea</taxon>
        <taxon>Cicadellidae</taxon>
        <taxon>Cicadellinae</taxon>
        <taxon>Cicadellini</taxon>
        <taxon>Graphocephala</taxon>
    </lineage>
</organism>
<dbReference type="InterPro" id="IPR001739">
    <property type="entry name" value="Methyl_CpG_DNA-bd"/>
</dbReference>
<comment type="subcellular location">
    <subcellularLocation>
        <location evidence="1">Nucleus</location>
    </subcellularLocation>
</comment>
<dbReference type="SUPFAM" id="SSF54171">
    <property type="entry name" value="DNA-binding domain"/>
    <property type="match status" value="1"/>
</dbReference>
<dbReference type="GO" id="GO:0003677">
    <property type="term" value="F:DNA binding"/>
    <property type="evidence" value="ECO:0007669"/>
    <property type="project" value="UniProtKB-KW"/>
</dbReference>
<evidence type="ECO:0000256" key="3">
    <source>
        <dbReference type="ARBA" id="ARBA00023125"/>
    </source>
</evidence>
<reference evidence="7" key="1">
    <citation type="submission" date="2015-11" db="EMBL/GenBank/DDBJ databases">
        <title>De novo transcriptome assembly of four potential Pierce s Disease insect vectors from Arizona vineyards.</title>
        <authorList>
            <person name="Tassone E.E."/>
        </authorList>
    </citation>
    <scope>NUCLEOTIDE SEQUENCE</scope>
</reference>
<dbReference type="GO" id="GO:0005654">
    <property type="term" value="C:nucleoplasm"/>
    <property type="evidence" value="ECO:0007669"/>
    <property type="project" value="UniProtKB-ARBA"/>
</dbReference>
<feature type="domain" description="MBD" evidence="6">
    <location>
        <begin position="1"/>
        <end position="70"/>
    </location>
</feature>
<evidence type="ECO:0000259" key="6">
    <source>
        <dbReference type="PROSITE" id="PS50982"/>
    </source>
</evidence>
<evidence type="ECO:0000313" key="7">
    <source>
        <dbReference type="EMBL" id="JAT27118.1"/>
    </source>
</evidence>
<evidence type="ECO:0000256" key="4">
    <source>
        <dbReference type="ARBA" id="ARBA00023163"/>
    </source>
</evidence>
<protein>
    <recommendedName>
        <fullName evidence="6">MBD domain-containing protein</fullName>
    </recommendedName>
</protein>